<reference evidence="2 3" key="1">
    <citation type="journal article" date="2014" name="PLoS Genet.">
        <title>The Genome of Spironucleus salmonicida Highlights a Fish Pathogen Adapted to Fluctuating Environments.</title>
        <authorList>
            <person name="Xu F."/>
            <person name="Jerlstrom-Hultqvist J."/>
            <person name="Einarsson E."/>
            <person name="Astvaldsson A."/>
            <person name="Svard S.G."/>
            <person name="Andersson J.O."/>
        </authorList>
    </citation>
    <scope>NUCLEOTIDE SEQUENCE</scope>
    <source>
        <strain evidence="3">ATCC 50377</strain>
    </source>
</reference>
<sequence>MNLSLSILVDLWTKTLGYQIAIPLLAVCYIAFYTLKMYQTPPGSLSLRSSRSTSIFASLLQFGGLFVALGLLIQLPSFYVMFVAYFIQFLVYIFGSVMFLGTKTPRFCCSKNITNSRILRILIVIQHILLGVLSTAAVLLAGADVSPETIHQYQNSKSFENCYKCLVGGTFYIVMIHFIGGIEEAIWYLVWIKRDESIGQRRKVIVWEDSNGIITEYSYDQSSENIAWLSLNKTLHHLFYIH</sequence>
<feature type="transmembrane region" description="Helical" evidence="1">
    <location>
        <begin position="79"/>
        <end position="100"/>
    </location>
</feature>
<evidence type="ECO:0000313" key="2">
    <source>
        <dbReference type="EMBL" id="EST47132.1"/>
    </source>
</evidence>
<gene>
    <name evidence="2" type="ORF">SS50377_12841</name>
    <name evidence="3" type="ORF">SS50377_20759</name>
</gene>
<keyword evidence="1" id="KW-1133">Transmembrane helix</keyword>
<keyword evidence="4" id="KW-1185">Reference proteome</keyword>
<feature type="transmembrane region" description="Helical" evidence="1">
    <location>
        <begin position="171"/>
        <end position="192"/>
    </location>
</feature>
<dbReference type="AlphaFoldDB" id="V6LR23"/>
<keyword evidence="1" id="KW-0472">Membrane</keyword>
<keyword evidence="1 2" id="KW-0812">Transmembrane</keyword>
<name>V6LR23_9EUKA</name>
<proteinExistence type="predicted"/>
<dbReference type="Proteomes" id="UP000018208">
    <property type="component" value="Unassembled WGS sequence"/>
</dbReference>
<feature type="transmembrane region" description="Helical" evidence="1">
    <location>
        <begin position="55"/>
        <end position="73"/>
    </location>
</feature>
<dbReference type="VEuPathDB" id="GiardiaDB:SS50377_20759"/>
<dbReference type="EMBL" id="AUWU02000001">
    <property type="protein sequence ID" value="KAH0577407.1"/>
    <property type="molecule type" value="Genomic_DNA"/>
</dbReference>
<reference evidence="3" key="2">
    <citation type="submission" date="2020-12" db="EMBL/GenBank/DDBJ databases">
        <title>New Spironucleus salmonicida genome in near-complete chromosomes.</title>
        <authorList>
            <person name="Xu F."/>
            <person name="Kurt Z."/>
            <person name="Jimenez-Gonzalez A."/>
            <person name="Astvaldsson A."/>
            <person name="Andersson J.O."/>
            <person name="Svard S.G."/>
        </authorList>
    </citation>
    <scope>NUCLEOTIDE SEQUENCE</scope>
    <source>
        <strain evidence="3">ATCC 50377</strain>
    </source>
</reference>
<evidence type="ECO:0000313" key="3">
    <source>
        <dbReference type="EMBL" id="KAH0577407.1"/>
    </source>
</evidence>
<protein>
    <submittedName>
        <fullName evidence="2">Transmembrane domain-containing protein</fullName>
    </submittedName>
</protein>
<evidence type="ECO:0000256" key="1">
    <source>
        <dbReference type="SAM" id="Phobius"/>
    </source>
</evidence>
<feature type="transmembrane region" description="Helical" evidence="1">
    <location>
        <begin position="16"/>
        <end position="35"/>
    </location>
</feature>
<feature type="transmembrane region" description="Helical" evidence="1">
    <location>
        <begin position="121"/>
        <end position="143"/>
    </location>
</feature>
<accession>V6LR23</accession>
<evidence type="ECO:0000313" key="4">
    <source>
        <dbReference type="Proteomes" id="UP000018208"/>
    </source>
</evidence>
<dbReference type="EMBL" id="KI546047">
    <property type="protein sequence ID" value="EST47132.1"/>
    <property type="molecule type" value="Genomic_DNA"/>
</dbReference>
<organism evidence="2">
    <name type="scientific">Spironucleus salmonicida</name>
    <dbReference type="NCBI Taxonomy" id="348837"/>
    <lineage>
        <taxon>Eukaryota</taxon>
        <taxon>Metamonada</taxon>
        <taxon>Diplomonadida</taxon>
        <taxon>Hexamitidae</taxon>
        <taxon>Hexamitinae</taxon>
        <taxon>Spironucleus</taxon>
    </lineage>
</organism>